<proteinExistence type="predicted"/>
<gene>
    <name evidence="2" type="ORF">R0V15_09165</name>
</gene>
<dbReference type="InterPro" id="IPR042229">
    <property type="entry name" value="Listeria/Bacterioides_rpt_sf"/>
</dbReference>
<dbReference type="RefSeq" id="WP_284892397.1">
    <property type="nucleotide sequence ID" value="NZ_CP138854.1"/>
</dbReference>
<evidence type="ECO:0000313" key="3">
    <source>
        <dbReference type="Proteomes" id="UP001323411"/>
    </source>
</evidence>
<keyword evidence="3" id="KW-1185">Reference proteome</keyword>
<dbReference type="InterPro" id="IPR032675">
    <property type="entry name" value="LRR_dom_sf"/>
</dbReference>
<dbReference type="InterPro" id="IPR013378">
    <property type="entry name" value="InlB-like_B-rpt"/>
</dbReference>
<dbReference type="Gene3D" id="2.60.40.4270">
    <property type="entry name" value="Listeria-Bacteroides repeat domain"/>
    <property type="match status" value="1"/>
</dbReference>
<dbReference type="SUPFAM" id="SSF52058">
    <property type="entry name" value="L domain-like"/>
    <property type="match status" value="1"/>
</dbReference>
<dbReference type="Pfam" id="PF09479">
    <property type="entry name" value="Flg_new"/>
    <property type="match status" value="1"/>
</dbReference>
<comment type="subcellular location">
    <subcellularLocation>
        <location evidence="1">Cell envelope</location>
    </subcellularLocation>
</comment>
<accession>A0ABZ0RB25</accession>
<dbReference type="EMBL" id="CP138854">
    <property type="protein sequence ID" value="WPJ89013.1"/>
    <property type="molecule type" value="Genomic_DNA"/>
</dbReference>
<evidence type="ECO:0000256" key="1">
    <source>
        <dbReference type="ARBA" id="ARBA00004196"/>
    </source>
</evidence>
<protein>
    <submittedName>
        <fullName evidence="2">InlB B-repeat-containing protein</fullName>
    </submittedName>
</protein>
<sequence>MTYINVLDNFALEELDVRNNQLTSIDLSKNTFLKHLYLDNNKLGMLDLTNNFRLDQDVSFSNQKKTVILPVDDDSRLIPLNQLADYLDFDSNMVTDLTGATIGQFGRIKVNEGVTEVTYNYKTGLGAVGHELKMPVTLEINQGYTVSFNVGDYGYRVPNQKVAEGGTAREPADPTDLYPTDPAEKDWEFKGWYTDNTFATAFDFTAPINADVTVYVKGKRLVVSPLRSLPQSLVSSPPRSLLR</sequence>
<reference evidence="2 3" key="1">
    <citation type="submission" date="2023-10" db="EMBL/GenBank/DDBJ databases">
        <authorList>
            <person name="Choi B."/>
        </authorList>
    </citation>
    <scope>NUCLEOTIDE SEQUENCE [LARGE SCALE GENOMIC DNA]</scope>
    <source>
        <strain evidence="2 3">UMB5448B</strain>
    </source>
</reference>
<dbReference type="Proteomes" id="UP001323411">
    <property type="component" value="Chromosome"/>
</dbReference>
<organism evidence="2 3">
    <name type="scientific">Schaalia turicensis</name>
    <dbReference type="NCBI Taxonomy" id="131111"/>
    <lineage>
        <taxon>Bacteria</taxon>
        <taxon>Bacillati</taxon>
        <taxon>Actinomycetota</taxon>
        <taxon>Actinomycetes</taxon>
        <taxon>Actinomycetales</taxon>
        <taxon>Actinomycetaceae</taxon>
        <taxon>Schaalia</taxon>
    </lineage>
</organism>
<dbReference type="Gene3D" id="3.80.10.10">
    <property type="entry name" value="Ribonuclease Inhibitor"/>
    <property type="match status" value="1"/>
</dbReference>
<name>A0ABZ0RB25_9ACTO</name>
<evidence type="ECO:0000313" key="2">
    <source>
        <dbReference type="EMBL" id="WPJ89013.1"/>
    </source>
</evidence>